<dbReference type="Gene3D" id="3.40.50.300">
    <property type="entry name" value="P-loop containing nucleotide triphosphate hydrolases"/>
    <property type="match status" value="2"/>
</dbReference>
<name>A0A1L0E036_9ASCO</name>
<dbReference type="OrthoDB" id="6362633at2759"/>
<evidence type="ECO:0000259" key="1">
    <source>
        <dbReference type="Pfam" id="PF00485"/>
    </source>
</evidence>
<gene>
    <name evidence="2" type="ORF">SAMEA4029010_CIC11G00000001573</name>
</gene>
<proteinExistence type="predicted"/>
<dbReference type="Pfam" id="PF00485">
    <property type="entry name" value="PRK"/>
    <property type="match status" value="1"/>
</dbReference>
<accession>A0A1L0E036</accession>
<keyword evidence="3" id="KW-1185">Reference proteome</keyword>
<dbReference type="AlphaFoldDB" id="A0A1L0E036"/>
<evidence type="ECO:0000313" key="2">
    <source>
        <dbReference type="EMBL" id="SGZ57902.1"/>
    </source>
</evidence>
<protein>
    <submittedName>
        <fullName evidence="2">CIC11C00000001573</fullName>
    </submittedName>
</protein>
<dbReference type="PANTHER" id="PTHR10285">
    <property type="entry name" value="URIDINE KINASE"/>
    <property type="match status" value="1"/>
</dbReference>
<dbReference type="InterPro" id="IPR006083">
    <property type="entry name" value="PRK/URK"/>
</dbReference>
<dbReference type="STRING" id="45354.A0A1L0E036"/>
<dbReference type="Proteomes" id="UP000182334">
    <property type="component" value="Chromosome VII"/>
</dbReference>
<sequence length="216" mass="24256">MTIHTSSVDQLVSRIEERLSRKSRTVIAIAGIPGAGKSTLVRELIDHLGSQGILAQLLPQDGYHYYRAELAKFEDSNEAFRRRGAPFTFNVERFLSAIEKLHSGEIVLVPLFDHSKKDPVEDDIVIGTDVKVVLVEGNYVGLKDDPWCRIGDLADELWLVNTPTTLVRKRIIKRHLDSGIAENEAEAVERADGLDWQNALYVIANNREADVIVERN</sequence>
<dbReference type="InterPro" id="IPR027417">
    <property type="entry name" value="P-loop_NTPase"/>
</dbReference>
<dbReference type="GO" id="GO:0016301">
    <property type="term" value="F:kinase activity"/>
    <property type="evidence" value="ECO:0007669"/>
    <property type="project" value="InterPro"/>
</dbReference>
<dbReference type="SUPFAM" id="SSF52540">
    <property type="entry name" value="P-loop containing nucleoside triphosphate hydrolases"/>
    <property type="match status" value="1"/>
</dbReference>
<organism evidence="2 3">
    <name type="scientific">Sungouiella intermedia</name>
    <dbReference type="NCBI Taxonomy" id="45354"/>
    <lineage>
        <taxon>Eukaryota</taxon>
        <taxon>Fungi</taxon>
        <taxon>Dikarya</taxon>
        <taxon>Ascomycota</taxon>
        <taxon>Saccharomycotina</taxon>
        <taxon>Pichiomycetes</taxon>
        <taxon>Metschnikowiaceae</taxon>
        <taxon>Sungouiella</taxon>
    </lineage>
</organism>
<evidence type="ECO:0000313" key="3">
    <source>
        <dbReference type="Proteomes" id="UP000182334"/>
    </source>
</evidence>
<feature type="domain" description="Phosphoribulokinase/uridine kinase" evidence="1">
    <location>
        <begin position="26"/>
        <end position="160"/>
    </location>
</feature>
<dbReference type="GO" id="GO:0005524">
    <property type="term" value="F:ATP binding"/>
    <property type="evidence" value="ECO:0007669"/>
    <property type="project" value="InterPro"/>
</dbReference>
<reference evidence="2 3" key="1">
    <citation type="submission" date="2016-10" db="EMBL/GenBank/DDBJ databases">
        <authorList>
            <person name="de Groot N.N."/>
        </authorList>
    </citation>
    <scope>NUCLEOTIDE SEQUENCE [LARGE SCALE GENOMIC DNA]</scope>
    <source>
        <strain evidence="2 3">CBS 141442</strain>
    </source>
</reference>
<dbReference type="EMBL" id="LT635762">
    <property type="protein sequence ID" value="SGZ57902.1"/>
    <property type="molecule type" value="Genomic_DNA"/>
</dbReference>